<proteinExistence type="predicted"/>
<dbReference type="InterPro" id="IPR038666">
    <property type="entry name" value="SSP1_head-tail_sf"/>
</dbReference>
<dbReference type="InterPro" id="IPR008767">
    <property type="entry name" value="Phage_SPP1_head-tail_adaptor"/>
</dbReference>
<dbReference type="NCBIfam" id="TIGR01563">
    <property type="entry name" value="gp16_SPP1"/>
    <property type="match status" value="1"/>
</dbReference>
<evidence type="ECO:0000313" key="1">
    <source>
        <dbReference type="EMBL" id="DAF46655.1"/>
    </source>
</evidence>
<organism evidence="1">
    <name type="scientific">Siphoviridae sp. ctAFE3</name>
    <dbReference type="NCBI Taxonomy" id="2827796"/>
    <lineage>
        <taxon>Viruses</taxon>
        <taxon>Duplodnaviria</taxon>
        <taxon>Heunggongvirae</taxon>
        <taxon>Uroviricota</taxon>
        <taxon>Caudoviricetes</taxon>
    </lineage>
</organism>
<reference evidence="1" key="1">
    <citation type="journal article" date="2021" name="Proc. Natl. Acad. Sci. U.S.A.">
        <title>A Catalog of Tens of Thousands of Viruses from Human Metagenomes Reveals Hidden Associations with Chronic Diseases.</title>
        <authorList>
            <person name="Tisza M.J."/>
            <person name="Buck C.B."/>
        </authorList>
    </citation>
    <scope>NUCLEOTIDE SEQUENCE</scope>
    <source>
        <strain evidence="1">CtAFE3</strain>
    </source>
</reference>
<accession>A0A8S5S7K3</accession>
<protein>
    <submittedName>
        <fullName evidence="1">Head tail adaptor</fullName>
    </submittedName>
</protein>
<dbReference type="EMBL" id="BK032542">
    <property type="protein sequence ID" value="DAF46655.1"/>
    <property type="molecule type" value="Genomic_DNA"/>
</dbReference>
<dbReference type="Gene3D" id="2.40.10.270">
    <property type="entry name" value="Bacteriophage SPP1 head-tail adaptor protein"/>
    <property type="match status" value="1"/>
</dbReference>
<sequence length="116" mass="14049">MRQYRINQSYNDGIVKFVEYVHKKDKFNTKLAEHEEKEIRKFWFRYLGVSANEKYQSLQVDTEVTTRIAIRLFTNINDYLLSKLFVIINNKKYTIARIYHNHVKNETEISLTEVVR</sequence>
<name>A0A8S5S7K3_9CAUD</name>